<keyword evidence="1" id="KW-1133">Transmembrane helix</keyword>
<feature type="transmembrane region" description="Helical" evidence="1">
    <location>
        <begin position="39"/>
        <end position="61"/>
    </location>
</feature>
<proteinExistence type="predicted"/>
<gene>
    <name evidence="2" type="ORF">CH54_352</name>
</gene>
<keyword evidence="1" id="KW-0812">Transmembrane</keyword>
<evidence type="ECO:0000256" key="1">
    <source>
        <dbReference type="SAM" id="Phobius"/>
    </source>
</evidence>
<accession>A0ABM5SQ83</accession>
<feature type="transmembrane region" description="Helical" evidence="1">
    <location>
        <begin position="67"/>
        <end position="85"/>
    </location>
</feature>
<organism evidence="2 3">
    <name type="scientific">Yersinia rochesterensis</name>
    <dbReference type="NCBI Taxonomy" id="1604335"/>
    <lineage>
        <taxon>Bacteria</taxon>
        <taxon>Pseudomonadati</taxon>
        <taxon>Pseudomonadota</taxon>
        <taxon>Gammaproteobacteria</taxon>
        <taxon>Enterobacterales</taxon>
        <taxon>Yersiniaceae</taxon>
        <taxon>Yersinia</taxon>
    </lineage>
</organism>
<keyword evidence="3" id="KW-1185">Reference proteome</keyword>
<dbReference type="EMBL" id="CP009997">
    <property type="protein sequence ID" value="AJJ36713.1"/>
    <property type="molecule type" value="Genomic_DNA"/>
</dbReference>
<evidence type="ECO:0000313" key="2">
    <source>
        <dbReference type="EMBL" id="AJJ36713.1"/>
    </source>
</evidence>
<keyword evidence="1" id="KW-0472">Membrane</keyword>
<name>A0ABM5SQ83_9GAMM</name>
<protein>
    <submittedName>
        <fullName evidence="2">Uncharacterized protein</fullName>
    </submittedName>
</protein>
<dbReference type="Proteomes" id="UP000031883">
    <property type="component" value="Chromosome"/>
</dbReference>
<reference evidence="2 3" key="1">
    <citation type="journal article" date="2015" name="Genome Announc.">
        <title>Thirty-Two Complete Genome Assemblies of Nine Yersinia Species, Including Y. pestis, Y. pseudotuberculosis, and Y. enterocolitica.</title>
        <authorList>
            <person name="Johnson S.L."/>
            <person name="Daligault H.E."/>
            <person name="Davenport K.W."/>
            <person name="Jaissle J."/>
            <person name="Frey K.G."/>
            <person name="Ladner J.T."/>
            <person name="Broomall S.M."/>
            <person name="Bishop-Lilly K.A."/>
            <person name="Bruce D.C."/>
            <person name="Coyne S.R."/>
            <person name="Gibbons H.S."/>
            <person name="Lo C.C."/>
            <person name="Munk A.C."/>
            <person name="Rosenzweig C.N."/>
            <person name="Koroleva G.I."/>
            <person name="Palacios G.F."/>
            <person name="Redden C.L."/>
            <person name="Xu Y."/>
            <person name="Minogue T.D."/>
            <person name="Chain P.S."/>
        </authorList>
    </citation>
    <scope>NUCLEOTIDE SEQUENCE [LARGE SCALE GENOMIC DNA]</scope>
    <source>
        <strain evidence="2 3">Y231</strain>
    </source>
</reference>
<sequence length="88" mass="9269">MIKAQGSCTALMYNSCKLSTRYIQGILIMETNFITLMKALIGGAGAGFAFTGGLSFLVPALTVTTSLAFTFSAIGSVLIAGFYLSKVW</sequence>
<evidence type="ECO:0000313" key="3">
    <source>
        <dbReference type="Proteomes" id="UP000031883"/>
    </source>
</evidence>